<dbReference type="GO" id="GO:0007267">
    <property type="term" value="P:cell-cell signaling"/>
    <property type="evidence" value="ECO:0007669"/>
    <property type="project" value="TreeGrafter"/>
</dbReference>
<evidence type="ECO:0000256" key="2">
    <source>
        <dbReference type="ARBA" id="ARBA00004651"/>
    </source>
</evidence>
<accession>A0A8T0AGB1</accession>
<keyword evidence="5 9" id="KW-0303">Gap junction</keyword>
<evidence type="ECO:0000313" key="13">
    <source>
        <dbReference type="EMBL" id="KAF7690503.1"/>
    </source>
</evidence>
<dbReference type="PANTHER" id="PTHR11984:SF109">
    <property type="entry name" value="CONNEXIN 28.1-RELATED"/>
    <property type="match status" value="1"/>
</dbReference>
<feature type="compositionally biased region" description="Basic and acidic residues" evidence="10">
    <location>
        <begin position="16"/>
        <end position="28"/>
    </location>
</feature>
<dbReference type="PROSITE" id="PS00408">
    <property type="entry name" value="CONNEXINS_2"/>
    <property type="match status" value="1"/>
</dbReference>
<feature type="transmembrane region" description="Helical" evidence="11">
    <location>
        <begin position="264"/>
        <end position="289"/>
    </location>
</feature>
<comment type="similarity">
    <text evidence="9">Belongs to the connexin family.</text>
</comment>
<dbReference type="Proteomes" id="UP000606274">
    <property type="component" value="Unassembled WGS sequence"/>
</dbReference>
<feature type="transmembrane region" description="Helical" evidence="11">
    <location>
        <begin position="210"/>
        <end position="232"/>
    </location>
</feature>
<feature type="transmembrane region" description="Helical" evidence="11">
    <location>
        <begin position="103"/>
        <end position="121"/>
    </location>
</feature>
<dbReference type="GO" id="GO:0005922">
    <property type="term" value="C:connexin complex"/>
    <property type="evidence" value="ECO:0007669"/>
    <property type="project" value="InterPro"/>
</dbReference>
<dbReference type="InterPro" id="IPR017990">
    <property type="entry name" value="Connexin_CS"/>
</dbReference>
<reference evidence="13" key="1">
    <citation type="submission" date="2020-08" db="EMBL/GenBank/DDBJ databases">
        <title>Chromosome-level assembly of Southern catfish (Silurus meridionalis) provides insights into visual adaptation to the nocturnal and benthic lifestyles.</title>
        <authorList>
            <person name="Zhang Y."/>
            <person name="Wang D."/>
            <person name="Peng Z."/>
        </authorList>
    </citation>
    <scope>NUCLEOTIDE SEQUENCE</scope>
    <source>
        <strain evidence="13">SWU-2019-XX</strain>
        <tissue evidence="13">Muscle</tissue>
    </source>
</reference>
<dbReference type="AlphaFoldDB" id="A0A8T0AGB1"/>
<proteinExistence type="inferred from homology"/>
<comment type="caution">
    <text evidence="13">The sequence shown here is derived from an EMBL/GenBank/DDBJ whole genome shotgun (WGS) entry which is preliminary data.</text>
</comment>
<feature type="domain" description="Connexin cysteine-rich" evidence="12">
    <location>
        <begin position="221"/>
        <end position="287"/>
    </location>
</feature>
<evidence type="ECO:0000256" key="11">
    <source>
        <dbReference type="SAM" id="Phobius"/>
    </source>
</evidence>
<feature type="transmembrane region" description="Helical" evidence="11">
    <location>
        <begin position="150"/>
        <end position="173"/>
    </location>
</feature>
<feature type="region of interest" description="Disordered" evidence="10">
    <location>
        <begin position="1"/>
        <end position="28"/>
    </location>
</feature>
<name>A0A8T0AGB1_SILME</name>
<dbReference type="InterPro" id="IPR038359">
    <property type="entry name" value="Connexin_N_sf"/>
</dbReference>
<keyword evidence="6" id="KW-0965">Cell junction</keyword>
<keyword evidence="3" id="KW-1003">Cell membrane</keyword>
<dbReference type="EMBL" id="JABFDY010000023">
    <property type="protein sequence ID" value="KAF7690503.1"/>
    <property type="molecule type" value="Genomic_DNA"/>
</dbReference>
<comment type="subcellular location">
    <subcellularLocation>
        <location evidence="1">Cell junction</location>
        <location evidence="1">Gap junction</location>
    </subcellularLocation>
    <subcellularLocation>
        <location evidence="2 9">Cell membrane</location>
        <topology evidence="2 9">Multi-pass membrane protein</topology>
    </subcellularLocation>
</comment>
<dbReference type="Pfam" id="PF00029">
    <property type="entry name" value="Connexin"/>
    <property type="match status" value="1"/>
</dbReference>
<evidence type="ECO:0000256" key="10">
    <source>
        <dbReference type="SAM" id="MobiDB-lite"/>
    </source>
</evidence>
<dbReference type="SMART" id="SM01089">
    <property type="entry name" value="Connexin_CCC"/>
    <property type="match status" value="1"/>
</dbReference>
<dbReference type="PRINTS" id="PR00206">
    <property type="entry name" value="CONNEXIN"/>
</dbReference>
<comment type="subunit">
    <text evidence="9">A connexon is composed of a hexamer of connexins.</text>
</comment>
<evidence type="ECO:0000256" key="8">
    <source>
        <dbReference type="ARBA" id="ARBA00023136"/>
    </source>
</evidence>
<evidence type="ECO:0000313" key="14">
    <source>
        <dbReference type="Proteomes" id="UP000606274"/>
    </source>
</evidence>
<dbReference type="InterPro" id="IPR019570">
    <property type="entry name" value="Connexin_CCC"/>
</dbReference>
<dbReference type="InterPro" id="IPR013092">
    <property type="entry name" value="Connexin_N"/>
</dbReference>
<evidence type="ECO:0000256" key="1">
    <source>
        <dbReference type="ARBA" id="ARBA00004610"/>
    </source>
</evidence>
<dbReference type="PANTHER" id="PTHR11984">
    <property type="entry name" value="CONNEXIN"/>
    <property type="match status" value="1"/>
</dbReference>
<protein>
    <recommendedName>
        <fullName evidence="9">Gap junction protein</fullName>
    </recommendedName>
</protein>
<dbReference type="InterPro" id="IPR000500">
    <property type="entry name" value="Connexin"/>
</dbReference>
<keyword evidence="7 11" id="KW-1133">Transmembrane helix</keyword>
<dbReference type="Gene3D" id="1.20.1440.80">
    <property type="entry name" value="Gap junction channel protein cysteine-rich domain"/>
    <property type="match status" value="1"/>
</dbReference>
<evidence type="ECO:0000256" key="5">
    <source>
        <dbReference type="ARBA" id="ARBA00022868"/>
    </source>
</evidence>
<evidence type="ECO:0000256" key="7">
    <source>
        <dbReference type="ARBA" id="ARBA00022989"/>
    </source>
</evidence>
<gene>
    <name evidence="13" type="ORF">HF521_012307</name>
</gene>
<evidence type="ECO:0000256" key="9">
    <source>
        <dbReference type="RuleBase" id="RU000630"/>
    </source>
</evidence>
<sequence>MDDVDSVAEIQQGGSGHEDDLHDPKADVGDGKLPVVANVLTTRCHGVTNQIRSLVSPHVLNSCTQNEDPEDEEDAHPDLANDSGVSLHFIQQSREKSPVSHSVQIVFILGFGIGFCILKNLESNLSHGRLGFPLQVARQSAIALHEHRRFWVLQIIFVSLPTIVYLGYALHVIHAEDKLRQKYAEKRGNKLPKYTDDNGKLQYKGSLLRIYVSCILMTILFEAGFIVGQYYLYGFMMEPKLFCKELPCPHVIECFMSRPTEKTIFILFMLVVACVSLLLNVAEIVYLICRASKGKKHQQEYLTEETHC</sequence>
<evidence type="ECO:0000256" key="4">
    <source>
        <dbReference type="ARBA" id="ARBA00022692"/>
    </source>
</evidence>
<evidence type="ECO:0000259" key="12">
    <source>
        <dbReference type="SMART" id="SM01089"/>
    </source>
</evidence>
<evidence type="ECO:0000256" key="3">
    <source>
        <dbReference type="ARBA" id="ARBA00022475"/>
    </source>
</evidence>
<dbReference type="GO" id="GO:0005243">
    <property type="term" value="F:gap junction channel activity"/>
    <property type="evidence" value="ECO:0007669"/>
    <property type="project" value="TreeGrafter"/>
</dbReference>
<comment type="function">
    <text evidence="9">One gap junction consists of a cluster of closely packed pairs of transmembrane channels, the connexons, through which materials of low MW diffuse from one cell to a neighboring cell.</text>
</comment>
<keyword evidence="14" id="KW-1185">Reference proteome</keyword>
<keyword evidence="4 9" id="KW-0812">Transmembrane</keyword>
<organism evidence="13 14">
    <name type="scientific">Silurus meridionalis</name>
    <name type="common">Southern catfish</name>
    <name type="synonym">Silurus soldatovi meridionalis</name>
    <dbReference type="NCBI Taxonomy" id="175797"/>
    <lineage>
        <taxon>Eukaryota</taxon>
        <taxon>Metazoa</taxon>
        <taxon>Chordata</taxon>
        <taxon>Craniata</taxon>
        <taxon>Vertebrata</taxon>
        <taxon>Euteleostomi</taxon>
        <taxon>Actinopterygii</taxon>
        <taxon>Neopterygii</taxon>
        <taxon>Teleostei</taxon>
        <taxon>Ostariophysi</taxon>
        <taxon>Siluriformes</taxon>
        <taxon>Siluridae</taxon>
        <taxon>Silurus</taxon>
    </lineage>
</organism>
<keyword evidence="8 11" id="KW-0472">Membrane</keyword>
<evidence type="ECO:0000256" key="6">
    <source>
        <dbReference type="ARBA" id="ARBA00022949"/>
    </source>
</evidence>